<organism evidence="3 4">
    <name type="scientific">Mycolicibacter kumamotonensis</name>
    <dbReference type="NCBI Taxonomy" id="354243"/>
    <lineage>
        <taxon>Bacteria</taxon>
        <taxon>Bacillati</taxon>
        <taxon>Actinomycetota</taxon>
        <taxon>Actinomycetes</taxon>
        <taxon>Mycobacteriales</taxon>
        <taxon>Mycobacteriaceae</taxon>
        <taxon>Mycolicibacter</taxon>
    </lineage>
</organism>
<dbReference type="PATRIC" id="fig|354243.3.peg.3675"/>
<reference evidence="3 4" key="1">
    <citation type="submission" date="2015-06" db="EMBL/GenBank/DDBJ databases">
        <title>Genome sequence of Mycobacterium kumamotonense strain Roo.</title>
        <authorList>
            <person name="Greninger A.L."/>
            <person name="Cunningham G."/>
            <person name="Miller S."/>
        </authorList>
    </citation>
    <scope>NUCLEOTIDE SEQUENCE [LARGE SCALE GENOMIC DNA]</scope>
    <source>
        <strain evidence="3 4">Roo</strain>
    </source>
</reference>
<feature type="domain" description="AB hydrolase-1" evidence="1">
    <location>
        <begin position="37"/>
        <end position="243"/>
    </location>
</feature>
<dbReference type="AlphaFoldDB" id="A0A1B8SCC8"/>
<dbReference type="Pfam" id="PF00561">
    <property type="entry name" value="Abhydrolase_1"/>
    <property type="match status" value="1"/>
</dbReference>
<dbReference type="PRINTS" id="PR00111">
    <property type="entry name" value="ABHYDROLASE"/>
</dbReference>
<dbReference type="Pfam" id="PF02627">
    <property type="entry name" value="CMD"/>
    <property type="match status" value="1"/>
</dbReference>
<dbReference type="GO" id="GO:0051920">
    <property type="term" value="F:peroxiredoxin activity"/>
    <property type="evidence" value="ECO:0007669"/>
    <property type="project" value="InterPro"/>
</dbReference>
<dbReference type="InterPro" id="IPR003779">
    <property type="entry name" value="CMD-like"/>
</dbReference>
<dbReference type="SUPFAM" id="SSF53474">
    <property type="entry name" value="alpha/beta-Hydrolases"/>
    <property type="match status" value="1"/>
</dbReference>
<sequence>MSVPRLVGTDFGGPPDADLLVLGPSLGTSAIGLWGLAAEQLTEQLRVVAWDLPGHGRSPAAVFRIPDLAAGVLALVDELLPGAALHYAGVSLGGAVGLQLLLDAPDRLSSAVLVCTGATIGRAADWASRASTVRTSGTGAVIEASVQRWFAPGFAARRPNRVAALVDTLRATDDESYAQACLALSDFDVTARLGEITAPVLAIAGSHDIATPPESLRRIASGVAQGRLVILDDVGHLAPLEAPQAIVNLILDHLMVRDPVHTAGTAVRRHVLGDAHVDRAIAGTTAFTADFQDLITRYAWGSIWTRDGLDRRSRSIITLTALVARGHHEELALHLRAARRNGLSHDEIKEVLLQTAIYCGVPDANTAFRIAAQVLADHNGSEGDR</sequence>
<gene>
    <name evidence="3" type="ORF">ACT18_17770</name>
</gene>
<dbReference type="OrthoDB" id="9802489at2"/>
<accession>A0A1B8SCC8</accession>
<dbReference type="Gene3D" id="3.40.50.1820">
    <property type="entry name" value="alpha/beta hydrolase"/>
    <property type="match status" value="1"/>
</dbReference>
<dbReference type="InterPro" id="IPR052512">
    <property type="entry name" value="4CMD/NDH-1_regulator"/>
</dbReference>
<feature type="domain" description="Carboxymuconolactone decarboxylase-like" evidence="2">
    <location>
        <begin position="290"/>
        <end position="372"/>
    </location>
</feature>
<dbReference type="Proteomes" id="UP000092668">
    <property type="component" value="Unassembled WGS sequence"/>
</dbReference>
<comment type="caution">
    <text evidence="3">The sequence shown here is derived from an EMBL/GenBank/DDBJ whole genome shotgun (WGS) entry which is preliminary data.</text>
</comment>
<dbReference type="SUPFAM" id="SSF69118">
    <property type="entry name" value="AhpD-like"/>
    <property type="match status" value="1"/>
</dbReference>
<dbReference type="PANTHER" id="PTHR33570:SF2">
    <property type="entry name" value="CARBOXYMUCONOLACTONE DECARBOXYLASE-LIKE DOMAIN-CONTAINING PROTEIN"/>
    <property type="match status" value="1"/>
</dbReference>
<dbReference type="NCBIfam" id="TIGR02425">
    <property type="entry name" value="decarb_PcaC"/>
    <property type="match status" value="1"/>
</dbReference>
<proteinExistence type="predicted"/>
<dbReference type="InterPro" id="IPR029058">
    <property type="entry name" value="AB_hydrolase_fold"/>
</dbReference>
<dbReference type="PANTHER" id="PTHR33570">
    <property type="entry name" value="4-CARBOXYMUCONOLACTONE DECARBOXYLASE FAMILY PROTEIN"/>
    <property type="match status" value="1"/>
</dbReference>
<dbReference type="InterPro" id="IPR029032">
    <property type="entry name" value="AhpD-like"/>
</dbReference>
<dbReference type="RefSeq" id="WP_065289024.1">
    <property type="nucleotide sequence ID" value="NZ_LFOE01000032.1"/>
</dbReference>
<protein>
    <submittedName>
        <fullName evidence="3">3-oxoadipate enol-lactonase</fullName>
    </submittedName>
</protein>
<evidence type="ECO:0000259" key="1">
    <source>
        <dbReference type="Pfam" id="PF00561"/>
    </source>
</evidence>
<dbReference type="STRING" id="354243.BST28_20845"/>
<dbReference type="EMBL" id="LFOE01000032">
    <property type="protein sequence ID" value="OBY30393.1"/>
    <property type="molecule type" value="Genomic_DNA"/>
</dbReference>
<dbReference type="Gene3D" id="1.20.1290.10">
    <property type="entry name" value="AhpD-like"/>
    <property type="match status" value="1"/>
</dbReference>
<evidence type="ECO:0000259" key="2">
    <source>
        <dbReference type="Pfam" id="PF02627"/>
    </source>
</evidence>
<evidence type="ECO:0000313" key="3">
    <source>
        <dbReference type="EMBL" id="OBY30393.1"/>
    </source>
</evidence>
<evidence type="ECO:0000313" key="4">
    <source>
        <dbReference type="Proteomes" id="UP000092668"/>
    </source>
</evidence>
<keyword evidence="4" id="KW-1185">Reference proteome</keyword>
<dbReference type="InterPro" id="IPR000073">
    <property type="entry name" value="AB_hydrolase_1"/>
</dbReference>
<dbReference type="InterPro" id="IPR012788">
    <property type="entry name" value="Decarb_PcaC"/>
</dbReference>
<name>A0A1B8SCC8_9MYCO</name>